<dbReference type="RefSeq" id="XP_002998446.1">
    <property type="nucleotide sequence ID" value="XM_002998400.1"/>
</dbReference>
<dbReference type="Proteomes" id="UP000006643">
    <property type="component" value="Unassembled WGS sequence"/>
</dbReference>
<name>D0N4J1_PHYIT</name>
<accession>D0N4J1</accession>
<evidence type="ECO:0000313" key="1">
    <source>
        <dbReference type="EMBL" id="EEY69799.1"/>
    </source>
</evidence>
<keyword evidence="2" id="KW-1185">Reference proteome</keyword>
<dbReference type="EMBL" id="DS028125">
    <property type="protein sequence ID" value="EEY69799.1"/>
    <property type="molecule type" value="Genomic_DNA"/>
</dbReference>
<dbReference type="GeneID" id="9465985"/>
<proteinExistence type="predicted"/>
<dbReference type="HOGENOM" id="CLU_1735035_0_0_1"/>
<sequence>MTKGRQKHSKTGGRRARDYKLSVPTHQFRLDRVLFFEVNNEANEGGGVEVVHNADQTPDLFECLPKSTITAKGFHTVWVRSTCKDKEKLTQMLLGDSLGRKYSYYIIVRAKPSKVPATRSGNNKKAWVSQAAIGNSGATSSTAQRRHLQEL</sequence>
<reference evidence="2" key="1">
    <citation type="journal article" date="2009" name="Nature">
        <title>Genome sequence and analysis of the Irish potato famine pathogen Phytophthora infestans.</title>
        <authorList>
            <consortium name="The Broad Institute Genome Sequencing Platform"/>
            <person name="Haas B.J."/>
            <person name="Kamoun S."/>
            <person name="Zody M.C."/>
            <person name="Jiang R.H."/>
            <person name="Handsaker R.E."/>
            <person name="Cano L.M."/>
            <person name="Grabherr M."/>
            <person name="Kodira C.D."/>
            <person name="Raffaele S."/>
            <person name="Torto-Alalibo T."/>
            <person name="Bozkurt T.O."/>
            <person name="Ah-Fong A.M."/>
            <person name="Alvarado L."/>
            <person name="Anderson V.L."/>
            <person name="Armstrong M.R."/>
            <person name="Avrova A."/>
            <person name="Baxter L."/>
            <person name="Beynon J."/>
            <person name="Boevink P.C."/>
            <person name="Bollmann S.R."/>
            <person name="Bos J.I."/>
            <person name="Bulone V."/>
            <person name="Cai G."/>
            <person name="Cakir C."/>
            <person name="Carrington J.C."/>
            <person name="Chawner M."/>
            <person name="Conti L."/>
            <person name="Costanzo S."/>
            <person name="Ewan R."/>
            <person name="Fahlgren N."/>
            <person name="Fischbach M.A."/>
            <person name="Fugelstad J."/>
            <person name="Gilroy E.M."/>
            <person name="Gnerre S."/>
            <person name="Green P.J."/>
            <person name="Grenville-Briggs L.J."/>
            <person name="Griffith J."/>
            <person name="Grunwald N.J."/>
            <person name="Horn K."/>
            <person name="Horner N.R."/>
            <person name="Hu C.H."/>
            <person name="Huitema E."/>
            <person name="Jeong D.H."/>
            <person name="Jones A.M."/>
            <person name="Jones J.D."/>
            <person name="Jones R.W."/>
            <person name="Karlsson E.K."/>
            <person name="Kunjeti S.G."/>
            <person name="Lamour K."/>
            <person name="Liu Z."/>
            <person name="Ma L."/>
            <person name="Maclean D."/>
            <person name="Chibucos M.C."/>
            <person name="McDonald H."/>
            <person name="McWalters J."/>
            <person name="Meijer H.J."/>
            <person name="Morgan W."/>
            <person name="Morris P.F."/>
            <person name="Munro C.A."/>
            <person name="O'Neill K."/>
            <person name="Ospina-Giraldo M."/>
            <person name="Pinzon A."/>
            <person name="Pritchard L."/>
            <person name="Ramsahoye B."/>
            <person name="Ren Q."/>
            <person name="Restrepo S."/>
            <person name="Roy S."/>
            <person name="Sadanandom A."/>
            <person name="Savidor A."/>
            <person name="Schornack S."/>
            <person name="Schwartz D.C."/>
            <person name="Schumann U.D."/>
            <person name="Schwessinger B."/>
            <person name="Seyer L."/>
            <person name="Sharpe T."/>
            <person name="Silvar C."/>
            <person name="Song J."/>
            <person name="Studholme D.J."/>
            <person name="Sykes S."/>
            <person name="Thines M."/>
            <person name="van de Vondervoort P.J."/>
            <person name="Phuntumart V."/>
            <person name="Wawra S."/>
            <person name="Weide R."/>
            <person name="Win J."/>
            <person name="Young C."/>
            <person name="Zhou S."/>
            <person name="Fry W."/>
            <person name="Meyers B.C."/>
            <person name="van West P."/>
            <person name="Ristaino J."/>
            <person name="Govers F."/>
            <person name="Birch P.R."/>
            <person name="Whisson S.C."/>
            <person name="Judelson H.S."/>
            <person name="Nusbaum C."/>
        </authorList>
    </citation>
    <scope>NUCLEOTIDE SEQUENCE [LARGE SCALE GENOMIC DNA]</scope>
    <source>
        <strain evidence="2">T30-4</strain>
    </source>
</reference>
<dbReference type="VEuPathDB" id="FungiDB:PITG_06294"/>
<gene>
    <name evidence="1" type="ORF">PITG_06294</name>
</gene>
<dbReference type="InParanoid" id="D0N4J1"/>
<dbReference type="KEGG" id="pif:PITG_06294"/>
<dbReference type="OrthoDB" id="109204at2759"/>
<protein>
    <submittedName>
        <fullName evidence="1">Uncharacterized protein</fullName>
    </submittedName>
</protein>
<dbReference type="AlphaFoldDB" id="D0N4J1"/>
<evidence type="ECO:0000313" key="2">
    <source>
        <dbReference type="Proteomes" id="UP000006643"/>
    </source>
</evidence>
<organism evidence="1 2">
    <name type="scientific">Phytophthora infestans (strain T30-4)</name>
    <name type="common">Potato late blight agent</name>
    <dbReference type="NCBI Taxonomy" id="403677"/>
    <lineage>
        <taxon>Eukaryota</taxon>
        <taxon>Sar</taxon>
        <taxon>Stramenopiles</taxon>
        <taxon>Oomycota</taxon>
        <taxon>Peronosporomycetes</taxon>
        <taxon>Peronosporales</taxon>
        <taxon>Peronosporaceae</taxon>
        <taxon>Phytophthora</taxon>
    </lineage>
</organism>